<evidence type="ECO:0000256" key="9">
    <source>
        <dbReference type="ARBA" id="ARBA00023136"/>
    </source>
</evidence>
<accession>A0A9W7SRU1</accession>
<proteinExistence type="inferred from homology"/>
<dbReference type="InterPro" id="IPR005599">
    <property type="entry name" value="GPI_mannosylTrfase"/>
</dbReference>
<comment type="similarity">
    <text evidence="10">Belongs to the glycosyltransferase 22 family. PIGZ subfamily.</text>
</comment>
<comment type="pathway">
    <text evidence="2">Glycolipid biosynthesis; glycosylphosphatidylinositol-anchor biosynthesis.</text>
</comment>
<dbReference type="OrthoDB" id="10066429at2759"/>
<evidence type="ECO:0000256" key="2">
    <source>
        <dbReference type="ARBA" id="ARBA00004687"/>
    </source>
</evidence>
<keyword evidence="3" id="KW-0337">GPI-anchor biosynthesis</keyword>
<evidence type="ECO:0000256" key="3">
    <source>
        <dbReference type="ARBA" id="ARBA00022502"/>
    </source>
</evidence>
<organism evidence="13 14">
    <name type="scientific">Teratosphaeria destructans</name>
    <dbReference type="NCBI Taxonomy" id="418781"/>
    <lineage>
        <taxon>Eukaryota</taxon>
        <taxon>Fungi</taxon>
        <taxon>Dikarya</taxon>
        <taxon>Ascomycota</taxon>
        <taxon>Pezizomycotina</taxon>
        <taxon>Dothideomycetes</taxon>
        <taxon>Dothideomycetidae</taxon>
        <taxon>Mycosphaerellales</taxon>
        <taxon>Teratosphaeriaceae</taxon>
        <taxon>Teratosphaeria</taxon>
    </lineage>
</organism>
<evidence type="ECO:0000313" key="14">
    <source>
        <dbReference type="Proteomes" id="UP001138500"/>
    </source>
</evidence>
<keyword evidence="9 11" id="KW-0472">Membrane</keyword>
<evidence type="ECO:0000256" key="10">
    <source>
        <dbReference type="ARBA" id="ARBA00038466"/>
    </source>
</evidence>
<evidence type="ECO:0000256" key="11">
    <source>
        <dbReference type="RuleBase" id="RU363075"/>
    </source>
</evidence>
<dbReference type="Pfam" id="PF03901">
    <property type="entry name" value="Glyco_transf_22"/>
    <property type="match status" value="1"/>
</dbReference>
<comment type="subcellular location">
    <subcellularLocation>
        <location evidence="1 11">Endoplasmic reticulum membrane</location>
        <topology evidence="1 11">Multi-pass membrane protein</topology>
    </subcellularLocation>
</comment>
<dbReference type="PANTHER" id="PTHR22760">
    <property type="entry name" value="GLYCOSYLTRANSFERASE"/>
    <property type="match status" value="1"/>
</dbReference>
<dbReference type="EC" id="2.4.1.-" evidence="11"/>
<evidence type="ECO:0000256" key="4">
    <source>
        <dbReference type="ARBA" id="ARBA00022676"/>
    </source>
</evidence>
<reference evidence="13 14" key="1">
    <citation type="journal article" date="2018" name="IMA Fungus">
        <title>IMA Genome-F 10: Nine draft genome sequences of Claviceps purpurea s.lat., including C. arundinis, C. humidiphila, and C. cf. spartinae, pseudomolecules for the pitch canker pathogen Fusarium circinatum, draft genome of Davidsoniella eucalypti, Grosmannia galeiformis, Quambalaria eucalypti, and Teratosphaeria destructans.</title>
        <authorList>
            <person name="Wingfield B.D."/>
            <person name="Liu M."/>
            <person name="Nguyen H.D."/>
            <person name="Lane F.A."/>
            <person name="Morgan S.W."/>
            <person name="De Vos L."/>
            <person name="Wilken P.M."/>
            <person name="Duong T.A."/>
            <person name="Aylward J."/>
            <person name="Coetzee M.P."/>
            <person name="Dadej K."/>
            <person name="De Beer Z.W."/>
            <person name="Findlay W."/>
            <person name="Havenga M."/>
            <person name="Kolarik M."/>
            <person name="Menzies J.G."/>
            <person name="Naidoo K."/>
            <person name="Pochopski O."/>
            <person name="Shoukouhi P."/>
            <person name="Santana Q.C."/>
            <person name="Seifert K.A."/>
            <person name="Soal N."/>
            <person name="Steenkamp E.T."/>
            <person name="Tatham C.T."/>
            <person name="van der Nest M.A."/>
            <person name="Wingfield M.J."/>
        </authorList>
    </citation>
    <scope>NUCLEOTIDE SEQUENCE [LARGE SCALE GENOMIC DNA]</scope>
    <source>
        <strain evidence="13">CMW44962</strain>
    </source>
</reference>
<feature type="transmembrane region" description="Helical" evidence="11">
    <location>
        <begin position="208"/>
        <end position="227"/>
    </location>
</feature>
<keyword evidence="5" id="KW-0808">Transferase</keyword>
<dbReference type="GO" id="GO:0000026">
    <property type="term" value="F:alpha-1,2-mannosyltransferase activity"/>
    <property type="evidence" value="ECO:0007669"/>
    <property type="project" value="TreeGrafter"/>
</dbReference>
<dbReference type="GO" id="GO:0006506">
    <property type="term" value="P:GPI anchor biosynthetic process"/>
    <property type="evidence" value="ECO:0007669"/>
    <property type="project" value="UniProtKB-KW"/>
</dbReference>
<comment type="caution">
    <text evidence="13">The sequence shown here is derived from an EMBL/GenBank/DDBJ whole genome shotgun (WGS) entry which is preliminary data.</text>
</comment>
<comment type="caution">
    <text evidence="11">Lacks conserved residue(s) required for the propagation of feature annotation.</text>
</comment>
<name>A0A9W7SRU1_9PEZI</name>
<keyword evidence="14" id="KW-1185">Reference proteome</keyword>
<feature type="signal peptide" evidence="12">
    <location>
        <begin position="1"/>
        <end position="25"/>
    </location>
</feature>
<dbReference type="AlphaFoldDB" id="A0A9W7SRU1"/>
<gene>
    <name evidence="13" type="ORF">Tdes44962_MAKER02981</name>
</gene>
<keyword evidence="6 11" id="KW-0812">Transmembrane</keyword>
<feature type="chain" id="PRO_5040818615" description="Mannosyltransferase" evidence="12">
    <location>
        <begin position="26"/>
        <end position="529"/>
    </location>
</feature>
<feature type="transmembrane region" description="Helical" evidence="11">
    <location>
        <begin position="133"/>
        <end position="156"/>
    </location>
</feature>
<keyword evidence="12" id="KW-0732">Signal</keyword>
<evidence type="ECO:0000256" key="12">
    <source>
        <dbReference type="SAM" id="SignalP"/>
    </source>
</evidence>
<evidence type="ECO:0000256" key="1">
    <source>
        <dbReference type="ARBA" id="ARBA00004477"/>
    </source>
</evidence>
<sequence>MLRSSYLFLVVVRLYFALQPSYIHPDEHFQGPEVIAGEIFGWPVHKTWEFTSELPIRSVFPLWLVYGPSLVIFKWICEGLGKEPSPMAVLYVLRLLMFTLSFVLEDWALHELLPIKRQRAVALMLVASSYVTWTYQMHTFSNSIETIIVLWCLVLMKRMEDDRNRTQVRLCVALAFLGILGLFNRITFPAFLIVGGLQLIPHLATKPLRAPIILLSAAMFATIAITTDTEYYAGYRLHFRELLSKAVVTPYNNLIYNLDSTNLAEHGLHPFWQHVVANLPQLIGPAFPLLIFSSRKDTLFWSGIIGTATLSCFKHQEARFLLPAVPLLLASVKIPTHFRRPWVGIWLGFNVLVAVIFGIYHQGGVVTVQSWIAQQQNVTEIFWWKTYSPPRWLLGHSNNNTITVDLMGRQGAWMTDALPAAPCTTGLDKSRDRSYLVFPTALQSEDHLRAIMLEDGSQVAMTPVFEHKAHVGLDSLDFAEDGIWGTIHQVVTGMGLTNAEERELGLLKGNALDAPLPVENLLKAALETH</sequence>
<protein>
    <recommendedName>
        <fullName evidence="11">Mannosyltransferase</fullName>
        <ecNumber evidence="11">2.4.1.-</ecNumber>
    </recommendedName>
</protein>
<keyword evidence="4 11" id="KW-0328">Glycosyltransferase</keyword>
<evidence type="ECO:0000256" key="8">
    <source>
        <dbReference type="ARBA" id="ARBA00022989"/>
    </source>
</evidence>
<dbReference type="PANTHER" id="PTHR22760:SF3">
    <property type="entry name" value="GPI MANNOSYLTRANSFERASE 4"/>
    <property type="match status" value="1"/>
</dbReference>
<feature type="transmembrane region" description="Helical" evidence="11">
    <location>
        <begin position="168"/>
        <end position="188"/>
    </location>
</feature>
<feature type="transmembrane region" description="Helical" evidence="11">
    <location>
        <begin position="342"/>
        <end position="360"/>
    </location>
</feature>
<dbReference type="EMBL" id="RIBY02001890">
    <property type="protein sequence ID" value="KAH9827355.1"/>
    <property type="molecule type" value="Genomic_DNA"/>
</dbReference>
<keyword evidence="7 11" id="KW-0256">Endoplasmic reticulum</keyword>
<keyword evidence="8 11" id="KW-1133">Transmembrane helix</keyword>
<evidence type="ECO:0000313" key="13">
    <source>
        <dbReference type="EMBL" id="KAH9827355.1"/>
    </source>
</evidence>
<evidence type="ECO:0000256" key="5">
    <source>
        <dbReference type="ARBA" id="ARBA00022679"/>
    </source>
</evidence>
<evidence type="ECO:0000256" key="7">
    <source>
        <dbReference type="ARBA" id="ARBA00022824"/>
    </source>
</evidence>
<dbReference type="GO" id="GO:0005789">
    <property type="term" value="C:endoplasmic reticulum membrane"/>
    <property type="evidence" value="ECO:0007669"/>
    <property type="project" value="UniProtKB-SubCell"/>
</dbReference>
<evidence type="ECO:0000256" key="6">
    <source>
        <dbReference type="ARBA" id="ARBA00022692"/>
    </source>
</evidence>
<dbReference type="Proteomes" id="UP001138500">
    <property type="component" value="Unassembled WGS sequence"/>
</dbReference>
<reference evidence="13 14" key="2">
    <citation type="journal article" date="2021" name="Curr. Genet.">
        <title>Genetic response to nitrogen starvation in the aggressive Eucalyptus foliar pathogen Teratosphaeria destructans.</title>
        <authorList>
            <person name="Havenga M."/>
            <person name="Wingfield B.D."/>
            <person name="Wingfield M.J."/>
            <person name="Dreyer L.L."/>
            <person name="Roets F."/>
            <person name="Aylward J."/>
        </authorList>
    </citation>
    <scope>NUCLEOTIDE SEQUENCE [LARGE SCALE GENOMIC DNA]</scope>
    <source>
        <strain evidence="13">CMW44962</strain>
    </source>
</reference>